<dbReference type="Pfam" id="PF16899">
    <property type="entry name" value="Cyclin_C_2"/>
    <property type="match status" value="1"/>
</dbReference>
<evidence type="ECO:0000256" key="1">
    <source>
        <dbReference type="ARBA" id="ARBA00023127"/>
    </source>
</evidence>
<proteinExistence type="predicted"/>
<dbReference type="EMBL" id="LIAE01008638">
    <property type="protein sequence ID" value="PAV73173.1"/>
    <property type="molecule type" value="Genomic_DNA"/>
</dbReference>
<keyword evidence="4" id="KW-1185">Reference proteome</keyword>
<evidence type="ECO:0000313" key="4">
    <source>
        <dbReference type="Proteomes" id="UP000218231"/>
    </source>
</evidence>
<dbReference type="InterPro" id="IPR036915">
    <property type="entry name" value="Cyclin-like_sf"/>
</dbReference>
<dbReference type="PANTHER" id="PTHR10026">
    <property type="entry name" value="CYCLIN"/>
    <property type="match status" value="1"/>
</dbReference>
<gene>
    <name evidence="3" type="ORF">WR25_14288</name>
</gene>
<dbReference type="InterPro" id="IPR031658">
    <property type="entry name" value="Cyclin_C_2"/>
</dbReference>
<dbReference type="Proteomes" id="UP000218231">
    <property type="component" value="Unassembled WGS sequence"/>
</dbReference>
<dbReference type="GO" id="GO:0006357">
    <property type="term" value="P:regulation of transcription by RNA polymerase II"/>
    <property type="evidence" value="ECO:0007669"/>
    <property type="project" value="InterPro"/>
</dbReference>
<accession>A0A2A2KH40</accession>
<sequence>MYSTSTQKRSWTFTPEAIQEKRNQTNEQFREKHRILLEPGEEEFFLTSSDELLMQRMIEHAALTFAESFRPHIFSSIKWTAYAYFKRAFLGWSVMDFSPKIVMMACFYVAMKTDEFFVTIDDFVGNLKTGTIEGNISRILGLEPEILQANRYHLTVHCPYRPFEGHMMDIKKHIPHLGFDVESIRQDAYKFFDECLISDAMVLYSPSHIALAAILYGLSQQNREVDILRDALSKVLGVQEDPWNGKNPEEMSNVDRLLNKISEIVARVTSSHEEFDANYKLHSKSLMKRSNAFAELNKNLGDRKANHPVFAKKEQPVDSDDD</sequence>
<evidence type="ECO:0000259" key="2">
    <source>
        <dbReference type="Pfam" id="PF16899"/>
    </source>
</evidence>
<reference evidence="3 4" key="1">
    <citation type="journal article" date="2017" name="Curr. Biol.">
        <title>Genome architecture and evolution of a unichromosomal asexual nematode.</title>
        <authorList>
            <person name="Fradin H."/>
            <person name="Zegar C."/>
            <person name="Gutwein M."/>
            <person name="Lucas J."/>
            <person name="Kovtun M."/>
            <person name="Corcoran D."/>
            <person name="Baugh L.R."/>
            <person name="Kiontke K."/>
            <person name="Gunsalus K."/>
            <person name="Fitch D.H."/>
            <person name="Piano F."/>
        </authorList>
    </citation>
    <scope>NUCLEOTIDE SEQUENCE [LARGE SCALE GENOMIC DNA]</scope>
    <source>
        <strain evidence="3">PF1309</strain>
    </source>
</reference>
<dbReference type="AlphaFoldDB" id="A0A2A2KH40"/>
<dbReference type="CDD" id="cd20524">
    <property type="entry name" value="CYCLIN_CCNH_rpt1"/>
    <property type="match status" value="1"/>
</dbReference>
<dbReference type="GO" id="GO:0016538">
    <property type="term" value="F:cyclin-dependent protein serine/threonine kinase regulator activity"/>
    <property type="evidence" value="ECO:0007669"/>
    <property type="project" value="InterPro"/>
</dbReference>
<comment type="caution">
    <text evidence="3">The sequence shown here is derived from an EMBL/GenBank/DDBJ whole genome shotgun (WGS) entry which is preliminary data.</text>
</comment>
<protein>
    <recommendedName>
        <fullName evidence="2">Cyclin C-terminal domain-containing protein</fullName>
    </recommendedName>
</protein>
<dbReference type="SUPFAM" id="SSF47954">
    <property type="entry name" value="Cyclin-like"/>
    <property type="match status" value="2"/>
</dbReference>
<keyword evidence="1" id="KW-0195">Cyclin</keyword>
<dbReference type="InterPro" id="IPR043198">
    <property type="entry name" value="Cyclin/Ssn8"/>
</dbReference>
<organism evidence="3 4">
    <name type="scientific">Diploscapter pachys</name>
    <dbReference type="NCBI Taxonomy" id="2018661"/>
    <lineage>
        <taxon>Eukaryota</taxon>
        <taxon>Metazoa</taxon>
        <taxon>Ecdysozoa</taxon>
        <taxon>Nematoda</taxon>
        <taxon>Chromadorea</taxon>
        <taxon>Rhabditida</taxon>
        <taxon>Rhabditina</taxon>
        <taxon>Rhabditomorpha</taxon>
        <taxon>Rhabditoidea</taxon>
        <taxon>Rhabditidae</taxon>
        <taxon>Diploscapter</taxon>
    </lineage>
</organism>
<dbReference type="STRING" id="2018661.A0A2A2KH40"/>
<evidence type="ECO:0000313" key="3">
    <source>
        <dbReference type="EMBL" id="PAV73173.1"/>
    </source>
</evidence>
<dbReference type="OrthoDB" id="340962at2759"/>
<dbReference type="Gene3D" id="1.10.472.10">
    <property type="entry name" value="Cyclin-like"/>
    <property type="match status" value="2"/>
</dbReference>
<name>A0A2A2KH40_9BILA</name>
<dbReference type="CDD" id="cd20525">
    <property type="entry name" value="CYCLIN_CCNH_rpt2"/>
    <property type="match status" value="1"/>
</dbReference>
<feature type="domain" description="Cyclin C-terminal" evidence="2">
    <location>
        <begin position="159"/>
        <end position="222"/>
    </location>
</feature>